<comment type="caution">
    <text evidence="1">The sequence shown here is derived from an EMBL/GenBank/DDBJ whole genome shotgun (WGS) entry which is preliminary data.</text>
</comment>
<accession>A0ABV7LUZ7</accession>
<evidence type="ECO:0000313" key="2">
    <source>
        <dbReference type="Proteomes" id="UP001595579"/>
    </source>
</evidence>
<organism evidence="1 2">
    <name type="scientific">Litchfieldella rifensis</name>
    <dbReference type="NCBI Taxonomy" id="762643"/>
    <lineage>
        <taxon>Bacteria</taxon>
        <taxon>Pseudomonadati</taxon>
        <taxon>Pseudomonadota</taxon>
        <taxon>Gammaproteobacteria</taxon>
        <taxon>Oceanospirillales</taxon>
        <taxon>Halomonadaceae</taxon>
        <taxon>Litchfieldella</taxon>
    </lineage>
</organism>
<proteinExistence type="predicted"/>
<dbReference type="RefSeq" id="WP_386776718.1">
    <property type="nucleotide sequence ID" value="NZ_JBHRUG010000048.1"/>
</dbReference>
<dbReference type="Proteomes" id="UP001595579">
    <property type="component" value="Unassembled WGS sequence"/>
</dbReference>
<evidence type="ECO:0000313" key="1">
    <source>
        <dbReference type="EMBL" id="MFC3285951.1"/>
    </source>
</evidence>
<protein>
    <recommendedName>
        <fullName evidence="3">YCII-related domain-containing protein</fullName>
    </recommendedName>
</protein>
<keyword evidence="2" id="KW-1185">Reference proteome</keyword>
<name>A0ABV7LUZ7_9GAMM</name>
<dbReference type="EMBL" id="JBHRUG010000048">
    <property type="protein sequence ID" value="MFC3285951.1"/>
    <property type="molecule type" value="Genomic_DNA"/>
</dbReference>
<reference evidence="2" key="1">
    <citation type="journal article" date="2019" name="Int. J. Syst. Evol. Microbiol.">
        <title>The Global Catalogue of Microorganisms (GCM) 10K type strain sequencing project: providing services to taxonomists for standard genome sequencing and annotation.</title>
        <authorList>
            <consortium name="The Broad Institute Genomics Platform"/>
            <consortium name="The Broad Institute Genome Sequencing Center for Infectious Disease"/>
            <person name="Wu L."/>
            <person name="Ma J."/>
        </authorList>
    </citation>
    <scope>NUCLEOTIDE SEQUENCE [LARGE SCALE GENOMIC DNA]</scope>
    <source>
        <strain evidence="2">CECT 7698</strain>
    </source>
</reference>
<sequence length="59" mass="6328">MVGSLKPGPGGSIIAHGVSLEALENRVNKDPFVAENIVTVEVLEIEPKKADDRLSFLLN</sequence>
<evidence type="ECO:0008006" key="3">
    <source>
        <dbReference type="Google" id="ProtNLM"/>
    </source>
</evidence>
<gene>
    <name evidence="1" type="ORF">ACFOEV_20325</name>
</gene>